<evidence type="ECO:0000256" key="1">
    <source>
        <dbReference type="SAM" id="Phobius"/>
    </source>
</evidence>
<sequence>MDGSGSDVGVQETTMAFLQNDTEVTLIDEPSSSSNNNNRLSMFRTKFGFLVGRNFAPCAFRRWANVDDTIDDSSFSRSLVRMVIHFSTICLMSYSCLFSGMFLEMFITELFFYYREHEKKLVFCLLHVM</sequence>
<evidence type="ECO:0000313" key="2">
    <source>
        <dbReference type="EMBL" id="AFK43315.1"/>
    </source>
</evidence>
<keyword evidence="1" id="KW-1133">Transmembrane helix</keyword>
<proteinExistence type="evidence at transcript level"/>
<reference evidence="2" key="1">
    <citation type="submission" date="2012-05" db="EMBL/GenBank/DDBJ databases">
        <authorList>
            <person name="Krishnakumar V."/>
            <person name="Cheung F."/>
            <person name="Xiao Y."/>
            <person name="Chan A."/>
            <person name="Moskal W.A."/>
            <person name="Town C.D."/>
        </authorList>
    </citation>
    <scope>NUCLEOTIDE SEQUENCE</scope>
</reference>
<dbReference type="AlphaFoldDB" id="I3SSS3"/>
<keyword evidence="1" id="KW-0812">Transmembrane</keyword>
<accession>I3SSS3</accession>
<feature type="transmembrane region" description="Helical" evidence="1">
    <location>
        <begin position="83"/>
        <end position="103"/>
    </location>
</feature>
<keyword evidence="1" id="KW-0472">Membrane</keyword>
<dbReference type="EMBL" id="BT143521">
    <property type="protein sequence ID" value="AFK43315.1"/>
    <property type="molecule type" value="mRNA"/>
</dbReference>
<name>I3SSS3_MEDTR</name>
<protein>
    <recommendedName>
        <fullName evidence="3">Transmembrane protein</fullName>
    </recommendedName>
</protein>
<organism evidence="2">
    <name type="scientific">Medicago truncatula</name>
    <name type="common">Barrel medic</name>
    <name type="synonym">Medicago tribuloides</name>
    <dbReference type="NCBI Taxonomy" id="3880"/>
    <lineage>
        <taxon>Eukaryota</taxon>
        <taxon>Viridiplantae</taxon>
        <taxon>Streptophyta</taxon>
        <taxon>Embryophyta</taxon>
        <taxon>Tracheophyta</taxon>
        <taxon>Spermatophyta</taxon>
        <taxon>Magnoliopsida</taxon>
        <taxon>eudicotyledons</taxon>
        <taxon>Gunneridae</taxon>
        <taxon>Pentapetalae</taxon>
        <taxon>rosids</taxon>
        <taxon>fabids</taxon>
        <taxon>Fabales</taxon>
        <taxon>Fabaceae</taxon>
        <taxon>Papilionoideae</taxon>
        <taxon>50 kb inversion clade</taxon>
        <taxon>NPAAA clade</taxon>
        <taxon>Hologalegina</taxon>
        <taxon>IRL clade</taxon>
        <taxon>Trifolieae</taxon>
        <taxon>Medicago</taxon>
    </lineage>
</organism>
<evidence type="ECO:0008006" key="3">
    <source>
        <dbReference type="Google" id="ProtNLM"/>
    </source>
</evidence>